<protein>
    <submittedName>
        <fullName evidence="1">Trehalose-phosphatase</fullName>
    </submittedName>
</protein>
<dbReference type="RefSeq" id="WP_245833592.1">
    <property type="nucleotide sequence ID" value="NZ_FQZK01000042.1"/>
</dbReference>
<dbReference type="GO" id="GO:0005992">
    <property type="term" value="P:trehalose biosynthetic process"/>
    <property type="evidence" value="ECO:0007669"/>
    <property type="project" value="InterPro"/>
</dbReference>
<organism evidence="1 2">
    <name type="scientific">Nocardiopsis flavescens</name>
    <dbReference type="NCBI Taxonomy" id="758803"/>
    <lineage>
        <taxon>Bacteria</taxon>
        <taxon>Bacillati</taxon>
        <taxon>Actinomycetota</taxon>
        <taxon>Actinomycetes</taxon>
        <taxon>Streptosporangiales</taxon>
        <taxon>Nocardiopsidaceae</taxon>
        <taxon>Nocardiopsis</taxon>
    </lineage>
</organism>
<dbReference type="Proteomes" id="UP000184452">
    <property type="component" value="Unassembled WGS sequence"/>
</dbReference>
<gene>
    <name evidence="1" type="ORF">SAMN05421803_1421</name>
</gene>
<name>A0A1M6WBI3_9ACTN</name>
<dbReference type="STRING" id="758803.SAMN05421803_1421"/>
<feature type="non-terminal residue" evidence="1">
    <location>
        <position position="89"/>
    </location>
</feature>
<reference evidence="1 2" key="1">
    <citation type="submission" date="2016-11" db="EMBL/GenBank/DDBJ databases">
        <authorList>
            <person name="Jaros S."/>
            <person name="Januszkiewicz K."/>
            <person name="Wedrychowicz H."/>
        </authorList>
    </citation>
    <scope>NUCLEOTIDE SEQUENCE [LARGE SCALE GENOMIC DNA]</scope>
    <source>
        <strain evidence="1 2">CGMCC 4.5723</strain>
    </source>
</reference>
<dbReference type="InterPro" id="IPR036412">
    <property type="entry name" value="HAD-like_sf"/>
</dbReference>
<dbReference type="EMBL" id="FQZK01000042">
    <property type="protein sequence ID" value="SHK91009.1"/>
    <property type="molecule type" value="Genomic_DNA"/>
</dbReference>
<dbReference type="Gene3D" id="3.40.50.1000">
    <property type="entry name" value="HAD superfamily/HAD-like"/>
    <property type="match status" value="1"/>
</dbReference>
<proteinExistence type="predicted"/>
<dbReference type="SUPFAM" id="SSF56784">
    <property type="entry name" value="HAD-like"/>
    <property type="match status" value="1"/>
</dbReference>
<evidence type="ECO:0000313" key="2">
    <source>
        <dbReference type="Proteomes" id="UP000184452"/>
    </source>
</evidence>
<dbReference type="Pfam" id="PF02358">
    <property type="entry name" value="Trehalose_PPase"/>
    <property type="match status" value="1"/>
</dbReference>
<accession>A0A1M6WBI3</accession>
<dbReference type="AlphaFoldDB" id="A0A1M6WBI3"/>
<keyword evidence="2" id="KW-1185">Reference proteome</keyword>
<dbReference type="InterPro" id="IPR003337">
    <property type="entry name" value="Trehalose_PPase"/>
</dbReference>
<dbReference type="InterPro" id="IPR023214">
    <property type="entry name" value="HAD_sf"/>
</dbReference>
<evidence type="ECO:0000313" key="1">
    <source>
        <dbReference type="EMBL" id="SHK91009.1"/>
    </source>
</evidence>
<sequence length="89" mass="9483">MQGVRAPHQEPVLLPADVRDRVSALARTHRLLVACDYDGTLVPHTAADARPAAEALRSLRELAELPGTVCAVISARPVRDLAALSRLPG</sequence>